<evidence type="ECO:0000259" key="1">
    <source>
        <dbReference type="PROSITE" id="PS50126"/>
    </source>
</evidence>
<evidence type="ECO:0000313" key="2">
    <source>
        <dbReference type="EMBL" id="CAE8600981.1"/>
    </source>
</evidence>
<feature type="non-terminal residue" evidence="2">
    <location>
        <position position="90"/>
    </location>
</feature>
<dbReference type="SMART" id="SM00316">
    <property type="entry name" value="S1"/>
    <property type="match status" value="1"/>
</dbReference>
<name>A0A813EKY8_POLGL</name>
<dbReference type="PROSITE" id="PS50126">
    <property type="entry name" value="S1"/>
    <property type="match status" value="1"/>
</dbReference>
<feature type="non-terminal residue" evidence="2">
    <location>
        <position position="1"/>
    </location>
</feature>
<proteinExistence type="predicted"/>
<evidence type="ECO:0000313" key="3">
    <source>
        <dbReference type="Proteomes" id="UP000654075"/>
    </source>
</evidence>
<reference evidence="2" key="1">
    <citation type="submission" date="2021-02" db="EMBL/GenBank/DDBJ databases">
        <authorList>
            <person name="Dougan E. K."/>
            <person name="Rhodes N."/>
            <person name="Thang M."/>
            <person name="Chan C."/>
        </authorList>
    </citation>
    <scope>NUCLEOTIDE SEQUENCE</scope>
</reference>
<gene>
    <name evidence="2" type="ORF">PGLA1383_LOCUS19281</name>
</gene>
<dbReference type="GO" id="GO:0003676">
    <property type="term" value="F:nucleic acid binding"/>
    <property type="evidence" value="ECO:0007669"/>
    <property type="project" value="InterPro"/>
</dbReference>
<sequence length="90" mass="9614">VPPNLAGSVLLGRVVRISSLGVLVEIDEPCLGLIHASRLARPLASFAPGDKLQVLVLGADTTAQAISLRELTEGEQLRCKGSNWQQKQRS</sequence>
<dbReference type="Pfam" id="PF00575">
    <property type="entry name" value="S1"/>
    <property type="match status" value="1"/>
</dbReference>
<protein>
    <recommendedName>
        <fullName evidence="1">S1 motif domain-containing protein</fullName>
    </recommendedName>
</protein>
<organism evidence="2 3">
    <name type="scientific">Polarella glacialis</name>
    <name type="common">Dinoflagellate</name>
    <dbReference type="NCBI Taxonomy" id="89957"/>
    <lineage>
        <taxon>Eukaryota</taxon>
        <taxon>Sar</taxon>
        <taxon>Alveolata</taxon>
        <taxon>Dinophyceae</taxon>
        <taxon>Suessiales</taxon>
        <taxon>Suessiaceae</taxon>
        <taxon>Polarella</taxon>
    </lineage>
</organism>
<dbReference type="Gene3D" id="2.40.50.140">
    <property type="entry name" value="Nucleic acid-binding proteins"/>
    <property type="match status" value="1"/>
</dbReference>
<comment type="caution">
    <text evidence="2">The sequence shown here is derived from an EMBL/GenBank/DDBJ whole genome shotgun (WGS) entry which is preliminary data.</text>
</comment>
<accession>A0A813EKY8</accession>
<dbReference type="Proteomes" id="UP000654075">
    <property type="component" value="Unassembled WGS sequence"/>
</dbReference>
<dbReference type="InterPro" id="IPR012340">
    <property type="entry name" value="NA-bd_OB-fold"/>
</dbReference>
<feature type="domain" description="S1 motif" evidence="1">
    <location>
        <begin position="7"/>
        <end position="71"/>
    </location>
</feature>
<dbReference type="AlphaFoldDB" id="A0A813EKY8"/>
<keyword evidence="3" id="KW-1185">Reference proteome</keyword>
<dbReference type="InterPro" id="IPR003029">
    <property type="entry name" value="S1_domain"/>
</dbReference>
<dbReference type="SUPFAM" id="SSF50249">
    <property type="entry name" value="Nucleic acid-binding proteins"/>
    <property type="match status" value="1"/>
</dbReference>
<dbReference type="EMBL" id="CAJNNV010012671">
    <property type="protein sequence ID" value="CAE8600981.1"/>
    <property type="molecule type" value="Genomic_DNA"/>
</dbReference>